<protein>
    <recommendedName>
        <fullName evidence="2">DUF6546 domain-containing protein</fullName>
    </recommendedName>
</protein>
<gene>
    <name evidence="3" type="ORF">CORC01_13368</name>
</gene>
<dbReference type="AlphaFoldDB" id="A0A1G4AQ97"/>
<accession>A0A1G4AQ97</accession>
<sequence length="504" mass="58160">MMDGAQGSGLNEPPQEPTPQLEQSQGADSPREHEPTILSYNWNTFPSELRFIILKELSKVQSEETSDQKGLLPTVCAEWQDFFEKRNFETLKLQSRDDIITLRDYVIDRRQMYVKIIWLSLELGSYSCDVCSEEEDAEEILHNNSVFDSQLTLLLDVISDWNLEKGDRRHSGLHLCFSAKSPDDTAHYFRVNSRIRHLSDRLSWFDYESAAIHGARKRTVGNLLDFKTAAFNLTNSVGNESNVSPVVSRAAIVKRFSNEDCRTLSENAIRVLLWRLNNLEAIEYRPWRGVDMSDQLERDDANAALLESLPPTVKKVKLWEVRCDRFHGRYDKSEHSRRVARAAVRACRRLISFSSLDVLNAMHFFHEVIQLSVPPLLYDPERWSCLRHLALTSSDMNPRLNAEYTQELLRHGALAALHLPNLKLMELWRNWKRAAILFKYEVLDYSVHISYGASWDVELRDDVLDGWKIVAERHGHTRVDIRTSIIESVTGNSDVSTLLRVNSF</sequence>
<evidence type="ECO:0000259" key="2">
    <source>
        <dbReference type="Pfam" id="PF20183"/>
    </source>
</evidence>
<dbReference type="STRING" id="1209926.A0A1G4AQ97"/>
<comment type="caution">
    <text evidence="3">The sequence shown here is derived from an EMBL/GenBank/DDBJ whole genome shotgun (WGS) entry which is preliminary data.</text>
</comment>
<evidence type="ECO:0000313" key="4">
    <source>
        <dbReference type="Proteomes" id="UP000176998"/>
    </source>
</evidence>
<feature type="region of interest" description="Disordered" evidence="1">
    <location>
        <begin position="1"/>
        <end position="33"/>
    </location>
</feature>
<dbReference type="RefSeq" id="XP_022468512.1">
    <property type="nucleotide sequence ID" value="XM_022624985.1"/>
</dbReference>
<proteinExistence type="predicted"/>
<feature type="domain" description="DUF6546" evidence="2">
    <location>
        <begin position="308"/>
        <end position="500"/>
    </location>
</feature>
<keyword evidence="4" id="KW-1185">Reference proteome</keyword>
<dbReference type="GeneID" id="34566495"/>
<dbReference type="EMBL" id="MJBS01000189">
    <property type="protein sequence ID" value="OHE91339.1"/>
    <property type="molecule type" value="Genomic_DNA"/>
</dbReference>
<reference evidence="3 4" key="1">
    <citation type="submission" date="2016-09" db="EMBL/GenBank/DDBJ databases">
        <authorList>
            <person name="Capua I."/>
            <person name="De Benedictis P."/>
            <person name="Joannis T."/>
            <person name="Lombin L.H."/>
            <person name="Cattoli G."/>
        </authorList>
    </citation>
    <scope>NUCLEOTIDE SEQUENCE [LARGE SCALE GENOMIC DNA]</scope>
    <source>
        <strain evidence="3 4">IMI 309357</strain>
    </source>
</reference>
<organism evidence="3 4">
    <name type="scientific">Colletotrichum orchidophilum</name>
    <dbReference type="NCBI Taxonomy" id="1209926"/>
    <lineage>
        <taxon>Eukaryota</taxon>
        <taxon>Fungi</taxon>
        <taxon>Dikarya</taxon>
        <taxon>Ascomycota</taxon>
        <taxon>Pezizomycotina</taxon>
        <taxon>Sordariomycetes</taxon>
        <taxon>Hypocreomycetidae</taxon>
        <taxon>Glomerellales</taxon>
        <taxon>Glomerellaceae</taxon>
        <taxon>Colletotrichum</taxon>
    </lineage>
</organism>
<dbReference type="InterPro" id="IPR046676">
    <property type="entry name" value="DUF6546"/>
</dbReference>
<evidence type="ECO:0000256" key="1">
    <source>
        <dbReference type="SAM" id="MobiDB-lite"/>
    </source>
</evidence>
<dbReference type="OrthoDB" id="4802432at2759"/>
<evidence type="ECO:0000313" key="3">
    <source>
        <dbReference type="EMBL" id="OHE91339.1"/>
    </source>
</evidence>
<dbReference type="Proteomes" id="UP000176998">
    <property type="component" value="Unassembled WGS sequence"/>
</dbReference>
<name>A0A1G4AQ97_9PEZI</name>
<dbReference type="Pfam" id="PF20183">
    <property type="entry name" value="DUF6546"/>
    <property type="match status" value="1"/>
</dbReference>